<protein>
    <submittedName>
        <fullName evidence="2">Uncharacterized protein</fullName>
    </submittedName>
</protein>
<dbReference type="Proteomes" id="UP000054270">
    <property type="component" value="Unassembled WGS sequence"/>
</dbReference>
<evidence type="ECO:0000313" key="2">
    <source>
        <dbReference type="EMBL" id="KJA15369.1"/>
    </source>
</evidence>
<reference evidence="3" key="1">
    <citation type="submission" date="2014-04" db="EMBL/GenBank/DDBJ databases">
        <title>Evolutionary Origins and Diversification of the Mycorrhizal Mutualists.</title>
        <authorList>
            <consortium name="DOE Joint Genome Institute"/>
            <consortium name="Mycorrhizal Genomics Consortium"/>
            <person name="Kohler A."/>
            <person name="Kuo A."/>
            <person name="Nagy L.G."/>
            <person name="Floudas D."/>
            <person name="Copeland A."/>
            <person name="Barry K.W."/>
            <person name="Cichocki N."/>
            <person name="Veneault-Fourrey C."/>
            <person name="LaButti K."/>
            <person name="Lindquist E.A."/>
            <person name="Lipzen A."/>
            <person name="Lundell T."/>
            <person name="Morin E."/>
            <person name="Murat C."/>
            <person name="Riley R."/>
            <person name="Ohm R."/>
            <person name="Sun H."/>
            <person name="Tunlid A."/>
            <person name="Henrissat B."/>
            <person name="Grigoriev I.V."/>
            <person name="Hibbett D.S."/>
            <person name="Martin F."/>
        </authorList>
    </citation>
    <scope>NUCLEOTIDE SEQUENCE [LARGE SCALE GENOMIC DNA]</scope>
    <source>
        <strain evidence="3">FD-334 SS-4</strain>
    </source>
</reference>
<evidence type="ECO:0000256" key="1">
    <source>
        <dbReference type="SAM" id="MobiDB-lite"/>
    </source>
</evidence>
<dbReference type="EMBL" id="KN817646">
    <property type="protein sequence ID" value="KJA15369.1"/>
    <property type="molecule type" value="Genomic_DNA"/>
</dbReference>
<organism evidence="2 3">
    <name type="scientific">Hypholoma sublateritium (strain FD-334 SS-4)</name>
    <dbReference type="NCBI Taxonomy" id="945553"/>
    <lineage>
        <taxon>Eukaryota</taxon>
        <taxon>Fungi</taxon>
        <taxon>Dikarya</taxon>
        <taxon>Basidiomycota</taxon>
        <taxon>Agaricomycotina</taxon>
        <taxon>Agaricomycetes</taxon>
        <taxon>Agaricomycetidae</taxon>
        <taxon>Agaricales</taxon>
        <taxon>Agaricineae</taxon>
        <taxon>Strophariaceae</taxon>
        <taxon>Hypholoma</taxon>
    </lineage>
</organism>
<evidence type="ECO:0000313" key="3">
    <source>
        <dbReference type="Proteomes" id="UP000054270"/>
    </source>
</evidence>
<feature type="compositionally biased region" description="Polar residues" evidence="1">
    <location>
        <begin position="16"/>
        <end position="29"/>
    </location>
</feature>
<keyword evidence="3" id="KW-1185">Reference proteome</keyword>
<sequence>MELGVPGFSLDAQKSGVGSTKRITSSLRQKQPRHDTPRRLLTQKPRRRDNNDALTAVGTSPVSPNARLRSRLVPPRVRCVSRLSITTRVEVDVAHSADARVNSASYAADDGHGLQDAHTTPEGREHACWVPAPRGAHGRGRIDKPWLRALFVRQRALWMSKNLPDAVGVAGCAPEVRTSSYDCYRAPGQQSRQAAFWMSVDMRAAAQRPRSANSAP</sequence>
<dbReference type="AlphaFoldDB" id="A0A0D2N8F0"/>
<feature type="region of interest" description="Disordered" evidence="1">
    <location>
        <begin position="1"/>
        <end position="66"/>
    </location>
</feature>
<name>A0A0D2N8F0_HYPSF</name>
<proteinExistence type="predicted"/>
<gene>
    <name evidence="2" type="ORF">HYPSUDRAFT_207919</name>
</gene>
<accession>A0A0D2N8F0</accession>